<dbReference type="AlphaFoldDB" id="A0A3P1SLQ6"/>
<dbReference type="RefSeq" id="WP_124927670.1">
    <property type="nucleotide sequence ID" value="NZ_BMOH01000002.1"/>
</dbReference>
<evidence type="ECO:0000313" key="2">
    <source>
        <dbReference type="EMBL" id="RRC97212.1"/>
    </source>
</evidence>
<feature type="domain" description="Methyltransferase" evidence="1">
    <location>
        <begin position="111"/>
        <end position="226"/>
    </location>
</feature>
<dbReference type="PANTHER" id="PTHR13369">
    <property type="match status" value="1"/>
</dbReference>
<proteinExistence type="predicted"/>
<dbReference type="Proteomes" id="UP000267535">
    <property type="component" value="Unassembled WGS sequence"/>
</dbReference>
<sequence>MNDSSFRHRLNQLDQLLCDSAHLWRPQPFKQRRPQWCEDYPQLTDWLLGLTESELQRLNDDPDRALQQLSGYLPALKDLAELIALPELPAQQYAAPENRFFNGMPGRKRSQIEAFVSRIGEVKSPLLEWCGGKGYLGRLLGRNWRKPVLTLEWNPTLCQAGQQQADRQSIAQQFQVTDVLAPHFSPSITGHHAVALHACGELHRRLHQQVIAQRSPALDIVPCCYALGVEQQYQPRTEGLKLQLYRDDLRLAVTETVTAGQREIKQRDREMAWKLGYSEWRYTQPGEAEYRTFKPVNKRWLQSGFSGFCHELAERDGLTLGDFDASGFEALGWQRQRDMMRLQVLRHGFRRALELWLVLDLSCELERQGYQVSLGTFCSRDMTPRNIMISARLMEPANGVR</sequence>
<evidence type="ECO:0000313" key="3">
    <source>
        <dbReference type="Proteomes" id="UP000267535"/>
    </source>
</evidence>
<dbReference type="GO" id="GO:0008168">
    <property type="term" value="F:methyltransferase activity"/>
    <property type="evidence" value="ECO:0007669"/>
    <property type="project" value="UniProtKB-KW"/>
</dbReference>
<comment type="caution">
    <text evidence="2">The sequence shown here is derived from an EMBL/GenBank/DDBJ whole genome shotgun (WGS) entry which is preliminary data.</text>
</comment>
<gene>
    <name evidence="2" type="ORF">EHS89_18555</name>
</gene>
<keyword evidence="2" id="KW-0489">Methyltransferase</keyword>
<reference evidence="2 3" key="1">
    <citation type="submission" date="2018-11" db="EMBL/GenBank/DDBJ databases">
        <title>The draft genome sequence of Amphritea balenae JAMM 1525T.</title>
        <authorList>
            <person name="Fang Z."/>
            <person name="Zhang Y."/>
            <person name="Han X."/>
        </authorList>
    </citation>
    <scope>NUCLEOTIDE SEQUENCE [LARGE SCALE GENOMIC DNA]</scope>
    <source>
        <strain evidence="2 3">JAMM 1525</strain>
    </source>
</reference>
<keyword evidence="2" id="KW-0808">Transferase</keyword>
<accession>A0A3P1SLQ6</accession>
<dbReference type="InterPro" id="IPR025714">
    <property type="entry name" value="Methyltranfer_dom"/>
</dbReference>
<dbReference type="GO" id="GO:0032259">
    <property type="term" value="P:methylation"/>
    <property type="evidence" value="ECO:0007669"/>
    <property type="project" value="UniProtKB-KW"/>
</dbReference>
<name>A0A3P1SLQ6_9GAMM</name>
<dbReference type="OrthoDB" id="5298194at2"/>
<dbReference type="EMBL" id="RQXV01000013">
    <property type="protein sequence ID" value="RRC97212.1"/>
    <property type="molecule type" value="Genomic_DNA"/>
</dbReference>
<dbReference type="Pfam" id="PF13679">
    <property type="entry name" value="Methyltransf_32"/>
    <property type="match status" value="1"/>
</dbReference>
<organism evidence="2 3">
    <name type="scientific">Amphritea balenae</name>
    <dbReference type="NCBI Taxonomy" id="452629"/>
    <lineage>
        <taxon>Bacteria</taxon>
        <taxon>Pseudomonadati</taxon>
        <taxon>Pseudomonadota</taxon>
        <taxon>Gammaproteobacteria</taxon>
        <taxon>Oceanospirillales</taxon>
        <taxon>Oceanospirillaceae</taxon>
        <taxon>Amphritea</taxon>
    </lineage>
</organism>
<dbReference type="PANTHER" id="PTHR13369:SF0">
    <property type="entry name" value="GLUTATHIONE S-TRANSFERASE C-TERMINAL DOMAIN-CONTAINING PROTEIN"/>
    <property type="match status" value="1"/>
</dbReference>
<evidence type="ECO:0000259" key="1">
    <source>
        <dbReference type="Pfam" id="PF13679"/>
    </source>
</evidence>
<keyword evidence="3" id="KW-1185">Reference proteome</keyword>
<protein>
    <submittedName>
        <fullName evidence="2">Methyltransferase</fullName>
    </submittedName>
</protein>